<dbReference type="Proteomes" id="UP001567538">
    <property type="component" value="Unassembled WGS sequence"/>
</dbReference>
<name>A0ABD1G6R1_SALDI</name>
<dbReference type="EMBL" id="JBEAFC010000009">
    <property type="protein sequence ID" value="KAL1539791.1"/>
    <property type="molecule type" value="Genomic_DNA"/>
</dbReference>
<organism evidence="1 2">
    <name type="scientific">Salvia divinorum</name>
    <name type="common">Maria pastora</name>
    <name type="synonym">Diviner's sage</name>
    <dbReference type="NCBI Taxonomy" id="28513"/>
    <lineage>
        <taxon>Eukaryota</taxon>
        <taxon>Viridiplantae</taxon>
        <taxon>Streptophyta</taxon>
        <taxon>Embryophyta</taxon>
        <taxon>Tracheophyta</taxon>
        <taxon>Spermatophyta</taxon>
        <taxon>Magnoliopsida</taxon>
        <taxon>eudicotyledons</taxon>
        <taxon>Gunneridae</taxon>
        <taxon>Pentapetalae</taxon>
        <taxon>asterids</taxon>
        <taxon>lamiids</taxon>
        <taxon>Lamiales</taxon>
        <taxon>Lamiaceae</taxon>
        <taxon>Nepetoideae</taxon>
        <taxon>Mentheae</taxon>
        <taxon>Salviinae</taxon>
        <taxon>Salvia</taxon>
        <taxon>Salvia subgen. Calosphace</taxon>
    </lineage>
</organism>
<comment type="caution">
    <text evidence="1">The sequence shown here is derived from an EMBL/GenBank/DDBJ whole genome shotgun (WGS) entry which is preliminary data.</text>
</comment>
<keyword evidence="2" id="KW-1185">Reference proteome</keyword>
<gene>
    <name evidence="1" type="ORF">AAHA92_24230</name>
</gene>
<proteinExistence type="predicted"/>
<evidence type="ECO:0000313" key="1">
    <source>
        <dbReference type="EMBL" id="KAL1539791.1"/>
    </source>
</evidence>
<accession>A0ABD1G6R1</accession>
<evidence type="ECO:0000313" key="2">
    <source>
        <dbReference type="Proteomes" id="UP001567538"/>
    </source>
</evidence>
<dbReference type="AlphaFoldDB" id="A0ABD1G6R1"/>
<protein>
    <submittedName>
        <fullName evidence="1">Uncharacterized protein</fullName>
    </submittedName>
</protein>
<reference evidence="1 2" key="1">
    <citation type="submission" date="2024-06" db="EMBL/GenBank/DDBJ databases">
        <title>A chromosome level genome sequence of Diviner's sage (Salvia divinorum).</title>
        <authorList>
            <person name="Ford S.A."/>
            <person name="Ro D.-K."/>
            <person name="Ness R.W."/>
            <person name="Phillips M.A."/>
        </authorList>
    </citation>
    <scope>NUCLEOTIDE SEQUENCE [LARGE SCALE GENOMIC DNA]</scope>
    <source>
        <strain evidence="1">SAF-2024a</strain>
        <tissue evidence="1">Leaf</tissue>
    </source>
</reference>
<sequence>MNKGSNHGGIVHHLHIPIDSIHAVGTSIRFVAGINLYHVTILGSAGDLHFHQSLGHAMQMIGHPCTSIAGHLLKVLYLWQIEVRFGDQDNVFEKAGYKLAHIVGYEIAVAKEEKQHTFSSNCIYACCFIKLDCSKF</sequence>